<dbReference type="PANTHER" id="PTHR48051">
    <property type="match status" value="1"/>
</dbReference>
<gene>
    <name evidence="4" type="ORF">PIB30_018211</name>
</gene>
<dbReference type="SMART" id="SM00364">
    <property type="entry name" value="LRR_BAC"/>
    <property type="match status" value="7"/>
</dbReference>
<proteinExistence type="predicted"/>
<keyword evidence="1" id="KW-0433">Leucine-rich repeat</keyword>
<dbReference type="InterPro" id="IPR055414">
    <property type="entry name" value="LRR_R13L4/SHOC2-like"/>
</dbReference>
<dbReference type="Proteomes" id="UP001341840">
    <property type="component" value="Unassembled WGS sequence"/>
</dbReference>
<dbReference type="SMART" id="SM00369">
    <property type="entry name" value="LRR_TYP"/>
    <property type="match status" value="7"/>
</dbReference>
<comment type="caution">
    <text evidence="4">The sequence shown here is derived from an EMBL/GenBank/DDBJ whole genome shotgun (WGS) entry which is preliminary data.</text>
</comment>
<evidence type="ECO:0000256" key="1">
    <source>
        <dbReference type="ARBA" id="ARBA00022614"/>
    </source>
</evidence>
<organism evidence="4 5">
    <name type="scientific">Stylosanthes scabra</name>
    <dbReference type="NCBI Taxonomy" id="79078"/>
    <lineage>
        <taxon>Eukaryota</taxon>
        <taxon>Viridiplantae</taxon>
        <taxon>Streptophyta</taxon>
        <taxon>Embryophyta</taxon>
        <taxon>Tracheophyta</taxon>
        <taxon>Spermatophyta</taxon>
        <taxon>Magnoliopsida</taxon>
        <taxon>eudicotyledons</taxon>
        <taxon>Gunneridae</taxon>
        <taxon>Pentapetalae</taxon>
        <taxon>rosids</taxon>
        <taxon>fabids</taxon>
        <taxon>Fabales</taxon>
        <taxon>Fabaceae</taxon>
        <taxon>Papilionoideae</taxon>
        <taxon>50 kb inversion clade</taxon>
        <taxon>dalbergioids sensu lato</taxon>
        <taxon>Dalbergieae</taxon>
        <taxon>Pterocarpus clade</taxon>
        <taxon>Stylosanthes</taxon>
    </lineage>
</organism>
<accession>A0ABU6U6N4</accession>
<dbReference type="Pfam" id="PF23598">
    <property type="entry name" value="LRR_14"/>
    <property type="match status" value="1"/>
</dbReference>
<keyword evidence="2" id="KW-0677">Repeat</keyword>
<dbReference type="PRINTS" id="PR00019">
    <property type="entry name" value="LEURICHRPT"/>
</dbReference>
<dbReference type="InterPro" id="IPR001611">
    <property type="entry name" value="Leu-rich_rpt"/>
</dbReference>
<protein>
    <recommendedName>
        <fullName evidence="3">Disease resistance R13L4/SHOC-2-like LRR domain-containing protein</fullName>
    </recommendedName>
</protein>
<dbReference type="Pfam" id="PF13855">
    <property type="entry name" value="LRR_8"/>
    <property type="match status" value="1"/>
</dbReference>
<name>A0ABU6U6N4_9FABA</name>
<dbReference type="Gene3D" id="3.80.10.10">
    <property type="entry name" value="Ribonuclease Inhibitor"/>
    <property type="match status" value="2"/>
</dbReference>
<dbReference type="PROSITE" id="PS51450">
    <property type="entry name" value="LRR"/>
    <property type="match status" value="4"/>
</dbReference>
<dbReference type="PANTHER" id="PTHR48051:SF39">
    <property type="entry name" value="P53-INDUCED DEATH DOMAIN PROTEIN 1"/>
    <property type="match status" value="1"/>
</dbReference>
<sequence length="460" mass="51321">MNSNPNPNEFPLLCFLLNHQDPQTYPPLPQELHQSLMTQFPYLNHPKVLPSLTQLLSDINLTNTLSLLHTLGPRPDPNTVLASRAKIAASDGTNVDAQVHMALVRVEEMHEECAKRLKGVEERLVEAYGSCVGEVSDVDEEVVDVLRKAENEDVESVDLSGRQLRILPDAFGKIRSLVKLDLSSNQLEAIPDSIAGLQKLEELDVSSNLLDSLPDSIGLLLNLKIIKLSGNKLNSLPESIALCRSLVELDASFNNLLCLPTNMGYGLGNLEKLLIQLNKIRFLPPSIGEMRSLTYLDVHFNEIHGLPQSIGRLINLEYLNISSNFNDMTELPETLGDLVNLRELDISNNQIRALPYSFGRLKKLTKLNLEQNPIIVPPLEVVNQGVEAIREFMAKRWDELVEEQQKNMAETRNQQAPQNGWLAWGASLLNSVAGVTESVAEYLGTTTRQAPRDPWLDQQL</sequence>
<dbReference type="InterPro" id="IPR050216">
    <property type="entry name" value="LRR_domain-containing"/>
</dbReference>
<evidence type="ECO:0000313" key="5">
    <source>
        <dbReference type="Proteomes" id="UP001341840"/>
    </source>
</evidence>
<dbReference type="SUPFAM" id="SSF52058">
    <property type="entry name" value="L domain-like"/>
    <property type="match status" value="1"/>
</dbReference>
<dbReference type="InterPro" id="IPR003591">
    <property type="entry name" value="Leu-rich_rpt_typical-subtyp"/>
</dbReference>
<evidence type="ECO:0000259" key="3">
    <source>
        <dbReference type="Pfam" id="PF23598"/>
    </source>
</evidence>
<evidence type="ECO:0000313" key="4">
    <source>
        <dbReference type="EMBL" id="MED6156841.1"/>
    </source>
</evidence>
<dbReference type="InterPro" id="IPR032675">
    <property type="entry name" value="LRR_dom_sf"/>
</dbReference>
<keyword evidence="5" id="KW-1185">Reference proteome</keyword>
<dbReference type="EMBL" id="JASCZI010120883">
    <property type="protein sequence ID" value="MED6156841.1"/>
    <property type="molecule type" value="Genomic_DNA"/>
</dbReference>
<evidence type="ECO:0000256" key="2">
    <source>
        <dbReference type="ARBA" id="ARBA00022737"/>
    </source>
</evidence>
<reference evidence="4 5" key="1">
    <citation type="journal article" date="2023" name="Plants (Basel)">
        <title>Bridging the Gap: Combining Genomics and Transcriptomics Approaches to Understand Stylosanthes scabra, an Orphan Legume from the Brazilian Caatinga.</title>
        <authorList>
            <person name="Ferreira-Neto J.R.C."/>
            <person name="da Silva M.D."/>
            <person name="Binneck E."/>
            <person name="de Melo N.F."/>
            <person name="da Silva R.H."/>
            <person name="de Melo A.L.T.M."/>
            <person name="Pandolfi V."/>
            <person name="Bustamante F.O."/>
            <person name="Brasileiro-Vidal A.C."/>
            <person name="Benko-Iseppon A.M."/>
        </authorList>
    </citation>
    <scope>NUCLEOTIDE SEQUENCE [LARGE SCALE GENOMIC DNA]</scope>
    <source>
        <tissue evidence="4">Leaves</tissue>
    </source>
</reference>
<feature type="domain" description="Disease resistance R13L4/SHOC-2-like LRR" evidence="3">
    <location>
        <begin position="309"/>
        <end position="372"/>
    </location>
</feature>